<accession>A0AAW0Y822</accession>
<feature type="signal peptide" evidence="1">
    <location>
        <begin position="1"/>
        <end position="30"/>
    </location>
</feature>
<feature type="non-terminal residue" evidence="2">
    <location>
        <position position="1"/>
    </location>
</feature>
<sequence>GSRRSNTTFAMESIQVLLLVVVAALTLGAAVPPLSKGSLSIKDKLALDLPIKQVHDKTQGKTEVAKVGFPSTTTTTTTTQQPHRNHPARPTYVDATVFRHQFTTQVPSSTTTTTTTTTEASDHDYEGYFRLWDDLSSFAGELGPLGRDLRGDEYIGGFRPLGF</sequence>
<comment type="caution">
    <text evidence="2">The sequence shown here is derived from an EMBL/GenBank/DDBJ whole genome shotgun (WGS) entry which is preliminary data.</text>
</comment>
<protein>
    <submittedName>
        <fullName evidence="2">Uncharacterized protein</fullName>
    </submittedName>
</protein>
<dbReference type="EMBL" id="JARKIK010000013">
    <property type="protein sequence ID" value="KAK8748045.1"/>
    <property type="molecule type" value="Genomic_DNA"/>
</dbReference>
<evidence type="ECO:0000313" key="2">
    <source>
        <dbReference type="EMBL" id="KAK8748045.1"/>
    </source>
</evidence>
<name>A0AAW0Y822_CHEQU</name>
<gene>
    <name evidence="2" type="ORF">OTU49_016284</name>
</gene>
<evidence type="ECO:0000313" key="3">
    <source>
        <dbReference type="Proteomes" id="UP001445076"/>
    </source>
</evidence>
<reference evidence="2 3" key="1">
    <citation type="journal article" date="2024" name="BMC Genomics">
        <title>Genome assembly of redclaw crayfish (Cherax quadricarinatus) provides insights into its immune adaptation and hypoxia tolerance.</title>
        <authorList>
            <person name="Liu Z."/>
            <person name="Zheng J."/>
            <person name="Li H."/>
            <person name="Fang K."/>
            <person name="Wang S."/>
            <person name="He J."/>
            <person name="Zhou D."/>
            <person name="Weng S."/>
            <person name="Chi M."/>
            <person name="Gu Z."/>
            <person name="He J."/>
            <person name="Li F."/>
            <person name="Wang M."/>
        </authorList>
    </citation>
    <scope>NUCLEOTIDE SEQUENCE [LARGE SCALE GENOMIC DNA]</scope>
    <source>
        <strain evidence="2">ZL_2023a</strain>
    </source>
</reference>
<proteinExistence type="predicted"/>
<organism evidence="2 3">
    <name type="scientific">Cherax quadricarinatus</name>
    <name type="common">Australian red claw crayfish</name>
    <dbReference type="NCBI Taxonomy" id="27406"/>
    <lineage>
        <taxon>Eukaryota</taxon>
        <taxon>Metazoa</taxon>
        <taxon>Ecdysozoa</taxon>
        <taxon>Arthropoda</taxon>
        <taxon>Crustacea</taxon>
        <taxon>Multicrustacea</taxon>
        <taxon>Malacostraca</taxon>
        <taxon>Eumalacostraca</taxon>
        <taxon>Eucarida</taxon>
        <taxon>Decapoda</taxon>
        <taxon>Pleocyemata</taxon>
        <taxon>Astacidea</taxon>
        <taxon>Parastacoidea</taxon>
        <taxon>Parastacidae</taxon>
        <taxon>Cherax</taxon>
    </lineage>
</organism>
<dbReference type="Proteomes" id="UP001445076">
    <property type="component" value="Unassembled WGS sequence"/>
</dbReference>
<evidence type="ECO:0000256" key="1">
    <source>
        <dbReference type="SAM" id="SignalP"/>
    </source>
</evidence>
<keyword evidence="1" id="KW-0732">Signal</keyword>
<feature type="chain" id="PRO_5043912065" evidence="1">
    <location>
        <begin position="31"/>
        <end position="163"/>
    </location>
</feature>
<dbReference type="AlphaFoldDB" id="A0AAW0Y822"/>
<keyword evidence="3" id="KW-1185">Reference proteome</keyword>